<comment type="caution">
    <text evidence="2">The sequence shown here is derived from an EMBL/GenBank/DDBJ whole genome shotgun (WGS) entry which is preliminary data.</text>
</comment>
<dbReference type="EMBL" id="BMAU01021203">
    <property type="protein sequence ID" value="GFX98742.1"/>
    <property type="molecule type" value="Genomic_DNA"/>
</dbReference>
<sequence length="177" mass="19613">MVLLSLIGTQTVPGSPQFGFRRLRGFPRFFAEETSQGLPQKFSLFAGGASQRLSPKKTQSLSLRGASQEPPPNLNQSSLGLSHSTYIHSLSSHPSPNHPLMFCPFAAPVGLGSLDLFFFCHPVRLNSFDLLSLCRYLHISSLAPWVPMSGYTLYVFRRTVVTEIGAMRLFLTPRTQL</sequence>
<protein>
    <submittedName>
        <fullName evidence="2">Uncharacterized protein</fullName>
    </submittedName>
</protein>
<proteinExistence type="predicted"/>
<name>A0A8X6S1B6_TRICX</name>
<dbReference type="AlphaFoldDB" id="A0A8X6S1B6"/>
<gene>
    <name evidence="2" type="ORF">TNCV_1503201</name>
</gene>
<feature type="compositionally biased region" description="Polar residues" evidence="1">
    <location>
        <begin position="51"/>
        <end position="62"/>
    </location>
</feature>
<evidence type="ECO:0000256" key="1">
    <source>
        <dbReference type="SAM" id="MobiDB-lite"/>
    </source>
</evidence>
<organism evidence="2 3">
    <name type="scientific">Trichonephila clavipes</name>
    <name type="common">Golden silk orbweaver</name>
    <name type="synonym">Nephila clavipes</name>
    <dbReference type="NCBI Taxonomy" id="2585209"/>
    <lineage>
        <taxon>Eukaryota</taxon>
        <taxon>Metazoa</taxon>
        <taxon>Ecdysozoa</taxon>
        <taxon>Arthropoda</taxon>
        <taxon>Chelicerata</taxon>
        <taxon>Arachnida</taxon>
        <taxon>Araneae</taxon>
        <taxon>Araneomorphae</taxon>
        <taxon>Entelegynae</taxon>
        <taxon>Araneoidea</taxon>
        <taxon>Nephilidae</taxon>
        <taxon>Trichonephila</taxon>
    </lineage>
</organism>
<evidence type="ECO:0000313" key="3">
    <source>
        <dbReference type="Proteomes" id="UP000887159"/>
    </source>
</evidence>
<accession>A0A8X6S1B6</accession>
<evidence type="ECO:0000313" key="2">
    <source>
        <dbReference type="EMBL" id="GFX98742.1"/>
    </source>
</evidence>
<feature type="region of interest" description="Disordered" evidence="1">
    <location>
        <begin position="50"/>
        <end position="75"/>
    </location>
</feature>
<reference evidence="2" key="1">
    <citation type="submission" date="2020-08" db="EMBL/GenBank/DDBJ databases">
        <title>Multicomponent nature underlies the extraordinary mechanical properties of spider dragline silk.</title>
        <authorList>
            <person name="Kono N."/>
            <person name="Nakamura H."/>
            <person name="Mori M."/>
            <person name="Yoshida Y."/>
            <person name="Ohtoshi R."/>
            <person name="Malay A.D."/>
            <person name="Moran D.A.P."/>
            <person name="Tomita M."/>
            <person name="Numata K."/>
            <person name="Arakawa K."/>
        </authorList>
    </citation>
    <scope>NUCLEOTIDE SEQUENCE</scope>
</reference>
<dbReference type="Proteomes" id="UP000887159">
    <property type="component" value="Unassembled WGS sequence"/>
</dbReference>
<keyword evidence="3" id="KW-1185">Reference proteome</keyword>